<reference evidence="1" key="1">
    <citation type="journal article" date="2020" name="Stud. Mycol.">
        <title>101 Dothideomycetes genomes: a test case for predicting lifestyles and emergence of pathogens.</title>
        <authorList>
            <person name="Haridas S."/>
            <person name="Albert R."/>
            <person name="Binder M."/>
            <person name="Bloem J."/>
            <person name="Labutti K."/>
            <person name="Salamov A."/>
            <person name="Andreopoulos B."/>
            <person name="Baker S."/>
            <person name="Barry K."/>
            <person name="Bills G."/>
            <person name="Bluhm B."/>
            <person name="Cannon C."/>
            <person name="Castanera R."/>
            <person name="Culley D."/>
            <person name="Daum C."/>
            <person name="Ezra D."/>
            <person name="Gonzalez J."/>
            <person name="Henrissat B."/>
            <person name="Kuo A."/>
            <person name="Liang C."/>
            <person name="Lipzen A."/>
            <person name="Lutzoni F."/>
            <person name="Magnuson J."/>
            <person name="Mondo S."/>
            <person name="Nolan M."/>
            <person name="Ohm R."/>
            <person name="Pangilinan J."/>
            <person name="Park H.-J."/>
            <person name="Ramirez L."/>
            <person name="Alfaro M."/>
            <person name="Sun H."/>
            <person name="Tritt A."/>
            <person name="Yoshinaga Y."/>
            <person name="Zwiers L.-H."/>
            <person name="Turgeon B."/>
            <person name="Goodwin S."/>
            <person name="Spatafora J."/>
            <person name="Crous P."/>
            <person name="Grigoriev I."/>
        </authorList>
    </citation>
    <scope>NUCLEOTIDE SEQUENCE</scope>
    <source>
        <strain evidence="1">CBS 125425</strain>
    </source>
</reference>
<evidence type="ECO:0000313" key="1">
    <source>
        <dbReference type="EMBL" id="KAF2741087.1"/>
    </source>
</evidence>
<gene>
    <name evidence="1" type="ORF">EJ04DRAFT_113641</name>
</gene>
<dbReference type="AlphaFoldDB" id="A0A9P4V5W0"/>
<comment type="caution">
    <text evidence="1">The sequence shown here is derived from an EMBL/GenBank/DDBJ whole genome shotgun (WGS) entry which is preliminary data.</text>
</comment>
<evidence type="ECO:0000313" key="2">
    <source>
        <dbReference type="Proteomes" id="UP000799444"/>
    </source>
</evidence>
<organism evidence="1 2">
    <name type="scientific">Polyplosphaeria fusca</name>
    <dbReference type="NCBI Taxonomy" id="682080"/>
    <lineage>
        <taxon>Eukaryota</taxon>
        <taxon>Fungi</taxon>
        <taxon>Dikarya</taxon>
        <taxon>Ascomycota</taxon>
        <taxon>Pezizomycotina</taxon>
        <taxon>Dothideomycetes</taxon>
        <taxon>Pleosporomycetidae</taxon>
        <taxon>Pleosporales</taxon>
        <taxon>Tetraplosphaeriaceae</taxon>
        <taxon>Polyplosphaeria</taxon>
    </lineage>
</organism>
<dbReference type="Proteomes" id="UP000799444">
    <property type="component" value="Unassembled WGS sequence"/>
</dbReference>
<sequence length="189" mass="21166">MAAVVAPLCCPPVQLRRAVRRHRAAVKHVPLCPWQLEPHQTLAGPVTGKKQPRRCEALPPARWSVDGGAMADMGNMGNMGDVRTPSHLARRVGECHYSCCQPCRCPLYRSAPGAFWHVAFIQILRRPPVLRSPRRSRRRWFPSPMASPPSVDNLHYAHTHVRSAGERLPQVARRLAARGAGLNYAERLR</sequence>
<dbReference type="EMBL" id="ML996098">
    <property type="protein sequence ID" value="KAF2741087.1"/>
    <property type="molecule type" value="Genomic_DNA"/>
</dbReference>
<proteinExistence type="predicted"/>
<keyword evidence="2" id="KW-1185">Reference proteome</keyword>
<name>A0A9P4V5W0_9PLEO</name>
<protein>
    <submittedName>
        <fullName evidence="1">Uncharacterized protein</fullName>
    </submittedName>
</protein>
<accession>A0A9P4V5W0</accession>